<protein>
    <recommendedName>
        <fullName evidence="1">TLDc domain-containing protein</fullName>
    </recommendedName>
</protein>
<dbReference type="PANTHER" id="PTHR23354">
    <property type="entry name" value="NUCLEOLAR PROTEIN 7/ESTROGEN RECEPTOR COACTIVATOR-RELATED"/>
    <property type="match status" value="1"/>
</dbReference>
<evidence type="ECO:0000259" key="1">
    <source>
        <dbReference type="PROSITE" id="PS51886"/>
    </source>
</evidence>
<dbReference type="Pfam" id="PF07534">
    <property type="entry name" value="TLD"/>
    <property type="match status" value="1"/>
</dbReference>
<reference evidence="2" key="1">
    <citation type="submission" date="2025-08" db="UniProtKB">
        <authorList>
            <consortium name="Ensembl"/>
        </authorList>
    </citation>
    <scope>IDENTIFICATION</scope>
</reference>
<dbReference type="PANTHER" id="PTHR23354:SF65">
    <property type="entry name" value="TLD DOMAIN-CONTAINING PROTEIN 2"/>
    <property type="match status" value="1"/>
</dbReference>
<dbReference type="AlphaFoldDB" id="A0A8C8SCN3"/>
<dbReference type="PROSITE" id="PS51886">
    <property type="entry name" value="TLDC"/>
    <property type="match status" value="1"/>
</dbReference>
<dbReference type="GO" id="GO:0005634">
    <property type="term" value="C:nucleus"/>
    <property type="evidence" value="ECO:0007669"/>
    <property type="project" value="TreeGrafter"/>
</dbReference>
<reference evidence="2" key="2">
    <citation type="submission" date="2025-09" db="UniProtKB">
        <authorList>
            <consortium name="Ensembl"/>
        </authorList>
    </citation>
    <scope>IDENTIFICATION</scope>
</reference>
<dbReference type="Ensembl" id="ENSPCET00000020244.1">
    <property type="protein sequence ID" value="ENSPCEP00000019582.1"/>
    <property type="gene ID" value="ENSPCEG00000015201.1"/>
</dbReference>
<dbReference type="GO" id="GO:0006979">
    <property type="term" value="P:response to oxidative stress"/>
    <property type="evidence" value="ECO:0007669"/>
    <property type="project" value="TreeGrafter"/>
</dbReference>
<sequence length="262" mass="27898">MCWSLLSLAPVARASPPDWLPGGSSAPAVCRAGGARPDIAPGGALPASAEWREQGPACRRGPAGELSAGCRLPHAWLANRMGPGQVLGCSRASSWPGAPPSSPASGHLLTLAPHLPPRVTGYPWSLLYCTARDGFSLKSMYRSMNKLSSPVLLVIRDTGGQTFGAFSSTAIRLSSCFYGTGETFLFSFSPELKVFKWTGSNTFFMKGDADLLVIGGGSGKFGLWLDGDLYHGGSHPCETFDNEILSPQEEFFIRDLEVWALT</sequence>
<evidence type="ECO:0000313" key="3">
    <source>
        <dbReference type="Proteomes" id="UP000694393"/>
    </source>
</evidence>
<evidence type="ECO:0000313" key="2">
    <source>
        <dbReference type="Ensembl" id="ENSPCEP00000019582.1"/>
    </source>
</evidence>
<name>A0A8C8SCN3_9SAUR</name>
<keyword evidence="3" id="KW-1185">Reference proteome</keyword>
<proteinExistence type="predicted"/>
<accession>A0A8C8SCN3</accession>
<organism evidence="2 3">
    <name type="scientific">Pelusios castaneus</name>
    <name type="common">West African mud turtle</name>
    <dbReference type="NCBI Taxonomy" id="367368"/>
    <lineage>
        <taxon>Eukaryota</taxon>
        <taxon>Metazoa</taxon>
        <taxon>Chordata</taxon>
        <taxon>Craniata</taxon>
        <taxon>Vertebrata</taxon>
        <taxon>Euteleostomi</taxon>
        <taxon>Archelosauria</taxon>
        <taxon>Testudinata</taxon>
        <taxon>Testudines</taxon>
        <taxon>Pleurodira</taxon>
        <taxon>Pelomedusidae</taxon>
        <taxon>Pelusios</taxon>
    </lineage>
</organism>
<dbReference type="SMART" id="SM00584">
    <property type="entry name" value="TLDc"/>
    <property type="match status" value="1"/>
</dbReference>
<dbReference type="InterPro" id="IPR006571">
    <property type="entry name" value="TLDc_dom"/>
</dbReference>
<feature type="domain" description="TLDc" evidence="1">
    <location>
        <begin position="107"/>
        <end position="262"/>
    </location>
</feature>
<dbReference type="Proteomes" id="UP000694393">
    <property type="component" value="Unplaced"/>
</dbReference>